<dbReference type="GO" id="GO:0043005">
    <property type="term" value="C:neuron projection"/>
    <property type="evidence" value="ECO:0007669"/>
    <property type="project" value="TreeGrafter"/>
</dbReference>
<dbReference type="InterPro" id="IPR000175">
    <property type="entry name" value="Na/ntran_symport"/>
</dbReference>
<comment type="subcellular location">
    <subcellularLocation>
        <location evidence="1">Membrane</location>
        <topology evidence="1">Multi-pass membrane protein</topology>
    </subcellularLocation>
</comment>
<keyword evidence="9" id="KW-1185">Reference proteome</keyword>
<accession>A0A3P6RPT7</accession>
<evidence type="ECO:0000256" key="6">
    <source>
        <dbReference type="ARBA" id="ARBA00023136"/>
    </source>
</evidence>
<evidence type="ECO:0000313" key="8">
    <source>
        <dbReference type="EMBL" id="VDK56760.1"/>
    </source>
</evidence>
<evidence type="ECO:0000256" key="3">
    <source>
        <dbReference type="ARBA" id="ARBA00022692"/>
    </source>
</evidence>
<dbReference type="GO" id="GO:0005332">
    <property type="term" value="F:gamma-aminobutyric acid:sodium:chloride symporter activity"/>
    <property type="evidence" value="ECO:0007669"/>
    <property type="project" value="TreeGrafter"/>
</dbReference>
<dbReference type="Pfam" id="PF00209">
    <property type="entry name" value="SNF"/>
    <property type="match status" value="1"/>
</dbReference>
<evidence type="ECO:0000256" key="1">
    <source>
        <dbReference type="ARBA" id="ARBA00004141"/>
    </source>
</evidence>
<feature type="transmembrane region" description="Helical" evidence="7">
    <location>
        <begin position="86"/>
        <end position="108"/>
    </location>
</feature>
<dbReference type="Proteomes" id="UP000271889">
    <property type="component" value="Unassembled WGS sequence"/>
</dbReference>
<dbReference type="EMBL" id="UYRV01009663">
    <property type="protein sequence ID" value="VDK56760.1"/>
    <property type="molecule type" value="Genomic_DNA"/>
</dbReference>
<sequence>MLSSAQRYYGIDAFRNVDLTPLPVPAAPAGVEELSARLRTVVIDSLVDARYQFVLVPRGVMIFGLVKYQPLRIAAYNYDYPFWGHVFGWFLSLSSMLCIPGYAIYAWVTTDGTLSEKFKILCRPDIEIEKANQQDGHDDTELHDFHQLL</sequence>
<keyword evidence="5 7" id="KW-1133">Transmembrane helix</keyword>
<evidence type="ECO:0000256" key="5">
    <source>
        <dbReference type="ARBA" id="ARBA00022989"/>
    </source>
</evidence>
<evidence type="ECO:0000256" key="7">
    <source>
        <dbReference type="SAM" id="Phobius"/>
    </source>
</evidence>
<dbReference type="InterPro" id="IPR037272">
    <property type="entry name" value="SNS_sf"/>
</dbReference>
<evidence type="ECO:0000256" key="2">
    <source>
        <dbReference type="ARBA" id="ARBA00022448"/>
    </source>
</evidence>
<name>A0A3P6RPT7_CYLGO</name>
<evidence type="ECO:0000313" key="9">
    <source>
        <dbReference type="Proteomes" id="UP000271889"/>
    </source>
</evidence>
<dbReference type="SUPFAM" id="SSF161070">
    <property type="entry name" value="SNF-like"/>
    <property type="match status" value="1"/>
</dbReference>
<keyword evidence="2" id="KW-0813">Transport</keyword>
<reference evidence="8 9" key="1">
    <citation type="submission" date="2018-11" db="EMBL/GenBank/DDBJ databases">
        <authorList>
            <consortium name="Pathogen Informatics"/>
        </authorList>
    </citation>
    <scope>NUCLEOTIDE SEQUENCE [LARGE SCALE GENOMIC DNA]</scope>
</reference>
<dbReference type="PROSITE" id="PS50267">
    <property type="entry name" value="NA_NEUROTRAN_SYMP_3"/>
    <property type="match status" value="1"/>
</dbReference>
<dbReference type="PANTHER" id="PTHR11616:SF265">
    <property type="entry name" value="TRANSPORTER"/>
    <property type="match status" value="1"/>
</dbReference>
<organism evidence="8 9">
    <name type="scientific">Cylicostephanus goldi</name>
    <name type="common">Nematode worm</name>
    <dbReference type="NCBI Taxonomy" id="71465"/>
    <lineage>
        <taxon>Eukaryota</taxon>
        <taxon>Metazoa</taxon>
        <taxon>Ecdysozoa</taxon>
        <taxon>Nematoda</taxon>
        <taxon>Chromadorea</taxon>
        <taxon>Rhabditida</taxon>
        <taxon>Rhabditina</taxon>
        <taxon>Rhabditomorpha</taxon>
        <taxon>Strongyloidea</taxon>
        <taxon>Strongylidae</taxon>
        <taxon>Cylicostephanus</taxon>
    </lineage>
</organism>
<protein>
    <submittedName>
        <fullName evidence="8">Uncharacterized protein</fullName>
    </submittedName>
</protein>
<keyword evidence="6 7" id="KW-0472">Membrane</keyword>
<evidence type="ECO:0000256" key="4">
    <source>
        <dbReference type="ARBA" id="ARBA00022847"/>
    </source>
</evidence>
<dbReference type="AlphaFoldDB" id="A0A3P6RPT7"/>
<keyword evidence="4" id="KW-0769">Symport</keyword>
<dbReference type="PANTHER" id="PTHR11616">
    <property type="entry name" value="SODIUM/CHLORIDE DEPENDENT TRANSPORTER"/>
    <property type="match status" value="1"/>
</dbReference>
<proteinExistence type="predicted"/>
<dbReference type="GO" id="GO:0005886">
    <property type="term" value="C:plasma membrane"/>
    <property type="evidence" value="ECO:0007669"/>
    <property type="project" value="TreeGrafter"/>
</dbReference>
<keyword evidence="3 7" id="KW-0812">Transmembrane</keyword>
<dbReference type="OrthoDB" id="6581954at2759"/>
<gene>
    <name evidence="8" type="ORF">CGOC_LOCUS3759</name>
</gene>